<dbReference type="STRING" id="407821.A0A087UHC6"/>
<feature type="non-terminal residue" evidence="1">
    <location>
        <position position="103"/>
    </location>
</feature>
<dbReference type="EMBL" id="KK119796">
    <property type="protein sequence ID" value="KFM76765.1"/>
    <property type="molecule type" value="Genomic_DNA"/>
</dbReference>
<sequence length="103" mass="11704">MATRGVLFSLSKSSLLIQSRKCSSLKGNLKSKQYVSEQWKSTSATVIAPETTVDGEAKYQRDELDLTFENTKDAYKSKTTWELVRALMVLKLTTFDYLVENNQ</sequence>
<reference evidence="1 2" key="1">
    <citation type="submission" date="2013-11" db="EMBL/GenBank/DDBJ databases">
        <title>Genome sequencing of Stegodyphus mimosarum.</title>
        <authorList>
            <person name="Bechsgaard J."/>
        </authorList>
    </citation>
    <scope>NUCLEOTIDE SEQUENCE [LARGE SCALE GENOMIC DNA]</scope>
</reference>
<name>A0A087UHC6_STEMI</name>
<accession>A0A087UHC6</accession>
<proteinExistence type="predicted"/>
<gene>
    <name evidence="1" type="ORF">X975_08628</name>
</gene>
<evidence type="ECO:0000313" key="1">
    <source>
        <dbReference type="EMBL" id="KFM76765.1"/>
    </source>
</evidence>
<keyword evidence="2" id="KW-1185">Reference proteome</keyword>
<organism evidence="1 2">
    <name type="scientific">Stegodyphus mimosarum</name>
    <name type="common">African social velvet spider</name>
    <dbReference type="NCBI Taxonomy" id="407821"/>
    <lineage>
        <taxon>Eukaryota</taxon>
        <taxon>Metazoa</taxon>
        <taxon>Ecdysozoa</taxon>
        <taxon>Arthropoda</taxon>
        <taxon>Chelicerata</taxon>
        <taxon>Arachnida</taxon>
        <taxon>Araneae</taxon>
        <taxon>Araneomorphae</taxon>
        <taxon>Entelegynae</taxon>
        <taxon>Eresoidea</taxon>
        <taxon>Eresidae</taxon>
        <taxon>Stegodyphus</taxon>
    </lineage>
</organism>
<dbReference type="AlphaFoldDB" id="A0A087UHC6"/>
<protein>
    <submittedName>
        <fullName evidence="1">Proline dehydrogenase 1, mitochondrial</fullName>
    </submittedName>
</protein>
<dbReference type="OrthoDB" id="5464at2759"/>
<evidence type="ECO:0000313" key="2">
    <source>
        <dbReference type="Proteomes" id="UP000054359"/>
    </source>
</evidence>
<dbReference type="Proteomes" id="UP000054359">
    <property type="component" value="Unassembled WGS sequence"/>
</dbReference>